<feature type="transmembrane region" description="Helical" evidence="6">
    <location>
        <begin position="279"/>
        <end position="298"/>
    </location>
</feature>
<dbReference type="InterPro" id="IPR000620">
    <property type="entry name" value="EamA_dom"/>
</dbReference>
<evidence type="ECO:0000256" key="1">
    <source>
        <dbReference type="ARBA" id="ARBA00004141"/>
    </source>
</evidence>
<evidence type="ECO:0000256" key="5">
    <source>
        <dbReference type="ARBA" id="ARBA00023136"/>
    </source>
</evidence>
<dbReference type="EMBL" id="JABWDY010001369">
    <property type="protein sequence ID" value="KAF5207484.1"/>
    <property type="molecule type" value="Genomic_DNA"/>
</dbReference>
<reference evidence="8 9" key="1">
    <citation type="submission" date="2020-06" db="EMBL/GenBank/DDBJ databases">
        <title>Transcriptomic and genomic resources for Thalictrum thalictroides and T. hernandezii: Facilitating candidate gene discovery in an emerging model plant lineage.</title>
        <authorList>
            <person name="Arias T."/>
            <person name="Riano-Pachon D.M."/>
            <person name="Di Stilio V.S."/>
        </authorList>
    </citation>
    <scope>NUCLEOTIDE SEQUENCE [LARGE SCALE GENOMIC DNA]</scope>
    <source>
        <strain evidence="9">cv. WT478/WT964</strain>
        <tissue evidence="8">Leaves</tissue>
    </source>
</reference>
<keyword evidence="4 6" id="KW-1133">Transmembrane helix</keyword>
<dbReference type="SUPFAM" id="SSF103481">
    <property type="entry name" value="Multidrug resistance efflux transporter EmrE"/>
    <property type="match status" value="2"/>
</dbReference>
<gene>
    <name evidence="8" type="ORF">FRX31_002928</name>
</gene>
<dbReference type="AlphaFoldDB" id="A0A7J6XCM8"/>
<evidence type="ECO:0000256" key="2">
    <source>
        <dbReference type="ARBA" id="ARBA00007635"/>
    </source>
</evidence>
<feature type="transmembrane region" description="Helical" evidence="6">
    <location>
        <begin position="254"/>
        <end position="272"/>
    </location>
</feature>
<dbReference type="Pfam" id="PF00892">
    <property type="entry name" value="EamA"/>
    <property type="match status" value="2"/>
</dbReference>
<feature type="transmembrane region" description="Helical" evidence="6">
    <location>
        <begin position="183"/>
        <end position="202"/>
    </location>
</feature>
<dbReference type="InterPro" id="IPR030184">
    <property type="entry name" value="WAT1-related"/>
</dbReference>
<dbReference type="GO" id="GO:0016020">
    <property type="term" value="C:membrane"/>
    <property type="evidence" value="ECO:0007669"/>
    <property type="project" value="UniProtKB-SubCell"/>
</dbReference>
<feature type="transmembrane region" description="Helical" evidence="6">
    <location>
        <begin position="12"/>
        <end position="32"/>
    </location>
</feature>
<keyword evidence="5 6" id="KW-0472">Membrane</keyword>
<feature type="transmembrane region" description="Helical" evidence="6">
    <location>
        <begin position="214"/>
        <end position="234"/>
    </location>
</feature>
<evidence type="ECO:0000256" key="3">
    <source>
        <dbReference type="ARBA" id="ARBA00022692"/>
    </source>
</evidence>
<dbReference type="PANTHER" id="PTHR31218">
    <property type="entry name" value="WAT1-RELATED PROTEIN"/>
    <property type="match status" value="1"/>
</dbReference>
<feature type="transmembrane region" description="Helical" evidence="6">
    <location>
        <begin position="78"/>
        <end position="101"/>
    </location>
</feature>
<keyword evidence="9" id="KW-1185">Reference proteome</keyword>
<dbReference type="GO" id="GO:0022857">
    <property type="term" value="F:transmembrane transporter activity"/>
    <property type="evidence" value="ECO:0007669"/>
    <property type="project" value="InterPro"/>
</dbReference>
<feature type="domain" description="EamA" evidence="7">
    <location>
        <begin position="16"/>
        <end position="148"/>
    </location>
</feature>
<organism evidence="8 9">
    <name type="scientific">Thalictrum thalictroides</name>
    <name type="common">Rue-anemone</name>
    <name type="synonym">Anemone thalictroides</name>
    <dbReference type="NCBI Taxonomy" id="46969"/>
    <lineage>
        <taxon>Eukaryota</taxon>
        <taxon>Viridiplantae</taxon>
        <taxon>Streptophyta</taxon>
        <taxon>Embryophyta</taxon>
        <taxon>Tracheophyta</taxon>
        <taxon>Spermatophyta</taxon>
        <taxon>Magnoliopsida</taxon>
        <taxon>Ranunculales</taxon>
        <taxon>Ranunculaceae</taxon>
        <taxon>Thalictroideae</taxon>
        <taxon>Thalictrum</taxon>
    </lineage>
</organism>
<feature type="domain" description="EamA" evidence="7">
    <location>
        <begin position="184"/>
        <end position="323"/>
    </location>
</feature>
<evidence type="ECO:0000256" key="6">
    <source>
        <dbReference type="RuleBase" id="RU363077"/>
    </source>
</evidence>
<dbReference type="Proteomes" id="UP000554482">
    <property type="component" value="Unassembled WGS sequence"/>
</dbReference>
<evidence type="ECO:0000313" key="9">
    <source>
        <dbReference type="Proteomes" id="UP000554482"/>
    </source>
</evidence>
<sequence>MFGSCTTEFLEEVAVVLALIVTNFIYAVYAVFTSHLMSLGVTPLFLTIYGSLAIAFFLFPLSFCFERNIWPREFSLKLMVQLLLLSFGGVTLFQILMLNGVKKTSPAVATAMPNLAPGFIFIIAWVFRFETVNLKCMYGVFKLIGTLVCTVGAISMSLLHDSTAKTMPVKSQADLMTVDHDRVIGTVYLMGAVIILSCTIVLQAVTLGDFPAPMSLSAATAFIGALLTAVIQLIQNHKLEIGTPLVSGKHLIGYALMGGAISGACSGFQTWAMKKKGPVFVSTFNPIGTVFSVILSAITLGESITFGSLLGMFLMFSGLYCVLWAKRRENYNIEDEDLLKLDDKKPLLG</sequence>
<evidence type="ECO:0000259" key="7">
    <source>
        <dbReference type="Pfam" id="PF00892"/>
    </source>
</evidence>
<feature type="transmembrane region" description="Helical" evidence="6">
    <location>
        <begin position="107"/>
        <end position="127"/>
    </location>
</feature>
<evidence type="ECO:0000256" key="4">
    <source>
        <dbReference type="ARBA" id="ARBA00022989"/>
    </source>
</evidence>
<dbReference type="InterPro" id="IPR037185">
    <property type="entry name" value="EmrE-like"/>
</dbReference>
<name>A0A7J6XCM8_THATH</name>
<dbReference type="OrthoDB" id="642067at2759"/>
<keyword evidence="3 6" id="KW-0812">Transmembrane</keyword>
<accession>A0A7J6XCM8</accession>
<feature type="transmembrane region" description="Helical" evidence="6">
    <location>
        <begin position="44"/>
        <end position="66"/>
    </location>
</feature>
<protein>
    <recommendedName>
        <fullName evidence="6">WAT1-related protein</fullName>
    </recommendedName>
</protein>
<comment type="subcellular location">
    <subcellularLocation>
        <location evidence="1 6">Membrane</location>
        <topology evidence="1 6">Multi-pass membrane protein</topology>
    </subcellularLocation>
</comment>
<feature type="transmembrane region" description="Helical" evidence="6">
    <location>
        <begin position="304"/>
        <end position="325"/>
    </location>
</feature>
<evidence type="ECO:0000313" key="8">
    <source>
        <dbReference type="EMBL" id="KAF5207484.1"/>
    </source>
</evidence>
<feature type="transmembrane region" description="Helical" evidence="6">
    <location>
        <begin position="139"/>
        <end position="159"/>
    </location>
</feature>
<comment type="similarity">
    <text evidence="2 6">Belongs to the drug/metabolite transporter (DMT) superfamily. Plant drug/metabolite exporter (P-DME) (TC 2.A.7.4) family.</text>
</comment>
<proteinExistence type="inferred from homology"/>
<comment type="caution">
    <text evidence="8">The sequence shown here is derived from an EMBL/GenBank/DDBJ whole genome shotgun (WGS) entry which is preliminary data.</text>
</comment>